<organism evidence="1 2">
    <name type="scientific">Candidatus Portnoybacteria bacterium RBG_13_40_8</name>
    <dbReference type="NCBI Taxonomy" id="1801990"/>
    <lineage>
        <taxon>Bacteria</taxon>
        <taxon>Candidatus Portnoyibacteriota</taxon>
    </lineage>
</organism>
<dbReference type="AlphaFoldDB" id="A0A1G2F6C7"/>
<gene>
    <name evidence="1" type="ORF">A2V69_01835</name>
</gene>
<reference evidence="1 2" key="1">
    <citation type="journal article" date="2016" name="Nat. Commun.">
        <title>Thousands of microbial genomes shed light on interconnected biogeochemical processes in an aquifer system.</title>
        <authorList>
            <person name="Anantharaman K."/>
            <person name="Brown C.T."/>
            <person name="Hug L.A."/>
            <person name="Sharon I."/>
            <person name="Castelle C.J."/>
            <person name="Probst A.J."/>
            <person name="Thomas B.C."/>
            <person name="Singh A."/>
            <person name="Wilkins M.J."/>
            <person name="Karaoz U."/>
            <person name="Brodie E.L."/>
            <person name="Williams K.H."/>
            <person name="Hubbard S.S."/>
            <person name="Banfield J.F."/>
        </authorList>
    </citation>
    <scope>NUCLEOTIDE SEQUENCE [LARGE SCALE GENOMIC DNA]</scope>
</reference>
<name>A0A1G2F6C7_9BACT</name>
<sequence>MPITKIEEKESPNETKCWLKVIVIGKEGEDEKKVFAEGKRIRWVLRRLEKALGFKANNGLPVKANPPFYFFIVECLSKNKDRTKETIREIVEASGETHYAH</sequence>
<dbReference type="Proteomes" id="UP000177810">
    <property type="component" value="Unassembled WGS sequence"/>
</dbReference>
<dbReference type="STRING" id="1801990.A2V69_01835"/>
<evidence type="ECO:0000313" key="2">
    <source>
        <dbReference type="Proteomes" id="UP000177810"/>
    </source>
</evidence>
<proteinExistence type="predicted"/>
<evidence type="ECO:0000313" key="1">
    <source>
        <dbReference type="EMBL" id="OGZ33138.1"/>
    </source>
</evidence>
<comment type="caution">
    <text evidence="1">The sequence shown here is derived from an EMBL/GenBank/DDBJ whole genome shotgun (WGS) entry which is preliminary data.</text>
</comment>
<accession>A0A1G2F6C7</accession>
<protein>
    <submittedName>
        <fullName evidence="1">Uncharacterized protein</fullName>
    </submittedName>
</protein>
<dbReference type="EMBL" id="MHMT01000004">
    <property type="protein sequence ID" value="OGZ33138.1"/>
    <property type="molecule type" value="Genomic_DNA"/>
</dbReference>